<protein>
    <recommendedName>
        <fullName evidence="6">MYND-type domain-containing protein</fullName>
    </recommendedName>
</protein>
<feature type="region of interest" description="Disordered" evidence="5">
    <location>
        <begin position="1"/>
        <end position="32"/>
    </location>
</feature>
<dbReference type="GO" id="GO:0008270">
    <property type="term" value="F:zinc ion binding"/>
    <property type="evidence" value="ECO:0007669"/>
    <property type="project" value="UniProtKB-KW"/>
</dbReference>
<evidence type="ECO:0000256" key="3">
    <source>
        <dbReference type="ARBA" id="ARBA00022833"/>
    </source>
</evidence>
<dbReference type="Proteomes" id="UP000307440">
    <property type="component" value="Unassembled WGS sequence"/>
</dbReference>
<evidence type="ECO:0000256" key="1">
    <source>
        <dbReference type="ARBA" id="ARBA00022723"/>
    </source>
</evidence>
<dbReference type="EMBL" id="ML210242">
    <property type="protein sequence ID" value="TFK22369.1"/>
    <property type="molecule type" value="Genomic_DNA"/>
</dbReference>
<evidence type="ECO:0000259" key="6">
    <source>
        <dbReference type="PROSITE" id="PS50865"/>
    </source>
</evidence>
<gene>
    <name evidence="7" type="ORF">FA15DRAFT_681689</name>
</gene>
<keyword evidence="3" id="KW-0862">Zinc</keyword>
<proteinExistence type="predicted"/>
<evidence type="ECO:0000313" key="8">
    <source>
        <dbReference type="Proteomes" id="UP000307440"/>
    </source>
</evidence>
<evidence type="ECO:0000313" key="7">
    <source>
        <dbReference type="EMBL" id="TFK22369.1"/>
    </source>
</evidence>
<sequence length="703" mass="78637">MPGPGQGNKGSKKRKATTSSKGSTGGKLSQQRDNYVDDIEGADGWTGIVSILCGVFQLPDLATRRGLKKVHTNFNAIYTKLDAAYQTYSDNEKITGGIVGIYSKMSRDSLLRNKLYERGFLDKLMPLIYKESTRRMALRALVTVTHHGGAEIRAKIATHCNTLTNLLSTYASDEDICEMVVSIITHAVGAVTEGPESSCAFPKILKTLDMSTMLKLVVQATKQHPQSAALFEHATEFIASSSLHATKAFASVPEAVRYLVAGMRCPDWIMRCYCIGGLTRLHRWESEDDQRILDPKKLISAIQRGIPPHLNDRLISYGPARCELYLSLRTTNEFQNALMQCVQDHDLYALGLKLHKIILQTEFSISEGYYETVNERTGKREMMNVGLPFDRWSDALPICADVLRKRGKREDADAADILDIKFKIMRAKVDQAAKQAEEALKRSPDCAYFYYAISLSADHIAGLRASKKGIKCKNITPFRAVEHAGELGTGEHKWEEGIAFLMSSYEDAKVFLEQAPPDNRYMKNVSYWYILLTILIGDKLSPDLHELQDGLSKLKFADECSKLMGVTPPRTFMRLTQEKVIKLLPESMKEFEHVFNRKNTDGHGPKTKDVNDYDDLSVWLDKVVLEDGEVEGPPVHGHGGGDVGAYKVNPSKFELYRCSYCGNPSAALKKCSGCGKSRYCDSTCQKTHWYTFIDMCAAFVIYP</sequence>
<evidence type="ECO:0000256" key="2">
    <source>
        <dbReference type="ARBA" id="ARBA00022771"/>
    </source>
</evidence>
<keyword evidence="8" id="KW-1185">Reference proteome</keyword>
<dbReference type="Gene3D" id="6.10.140.2220">
    <property type="match status" value="1"/>
</dbReference>
<dbReference type="OrthoDB" id="341421at2759"/>
<accession>A0A5C3KPG0</accession>
<name>A0A5C3KPG0_COPMA</name>
<dbReference type="AlphaFoldDB" id="A0A5C3KPG0"/>
<evidence type="ECO:0000256" key="4">
    <source>
        <dbReference type="PROSITE-ProRule" id="PRU00134"/>
    </source>
</evidence>
<dbReference type="Gene3D" id="1.25.10.10">
    <property type="entry name" value="Leucine-rich Repeat Variant"/>
    <property type="match status" value="1"/>
</dbReference>
<organism evidence="7 8">
    <name type="scientific">Coprinopsis marcescibilis</name>
    <name type="common">Agaric fungus</name>
    <name type="synonym">Psathyrella marcescibilis</name>
    <dbReference type="NCBI Taxonomy" id="230819"/>
    <lineage>
        <taxon>Eukaryota</taxon>
        <taxon>Fungi</taxon>
        <taxon>Dikarya</taxon>
        <taxon>Basidiomycota</taxon>
        <taxon>Agaricomycotina</taxon>
        <taxon>Agaricomycetes</taxon>
        <taxon>Agaricomycetidae</taxon>
        <taxon>Agaricales</taxon>
        <taxon>Agaricineae</taxon>
        <taxon>Psathyrellaceae</taxon>
        <taxon>Coprinopsis</taxon>
    </lineage>
</organism>
<dbReference type="PROSITE" id="PS50865">
    <property type="entry name" value="ZF_MYND_2"/>
    <property type="match status" value="1"/>
</dbReference>
<dbReference type="Pfam" id="PF01753">
    <property type="entry name" value="zf-MYND"/>
    <property type="match status" value="1"/>
</dbReference>
<keyword evidence="1" id="KW-0479">Metal-binding</keyword>
<dbReference type="SUPFAM" id="SSF144232">
    <property type="entry name" value="HIT/MYND zinc finger-like"/>
    <property type="match status" value="1"/>
</dbReference>
<dbReference type="STRING" id="230819.A0A5C3KPG0"/>
<dbReference type="InterPro" id="IPR016024">
    <property type="entry name" value="ARM-type_fold"/>
</dbReference>
<dbReference type="InterPro" id="IPR011989">
    <property type="entry name" value="ARM-like"/>
</dbReference>
<feature type="domain" description="MYND-type" evidence="6">
    <location>
        <begin position="658"/>
        <end position="696"/>
    </location>
</feature>
<dbReference type="SUPFAM" id="SSF48371">
    <property type="entry name" value="ARM repeat"/>
    <property type="match status" value="1"/>
</dbReference>
<keyword evidence="2 4" id="KW-0863">Zinc-finger</keyword>
<reference evidence="7 8" key="1">
    <citation type="journal article" date="2019" name="Nat. Ecol. Evol.">
        <title>Megaphylogeny resolves global patterns of mushroom evolution.</title>
        <authorList>
            <person name="Varga T."/>
            <person name="Krizsan K."/>
            <person name="Foldi C."/>
            <person name="Dima B."/>
            <person name="Sanchez-Garcia M."/>
            <person name="Sanchez-Ramirez S."/>
            <person name="Szollosi G.J."/>
            <person name="Szarkandi J.G."/>
            <person name="Papp V."/>
            <person name="Albert L."/>
            <person name="Andreopoulos W."/>
            <person name="Angelini C."/>
            <person name="Antonin V."/>
            <person name="Barry K.W."/>
            <person name="Bougher N.L."/>
            <person name="Buchanan P."/>
            <person name="Buyck B."/>
            <person name="Bense V."/>
            <person name="Catcheside P."/>
            <person name="Chovatia M."/>
            <person name="Cooper J."/>
            <person name="Damon W."/>
            <person name="Desjardin D."/>
            <person name="Finy P."/>
            <person name="Geml J."/>
            <person name="Haridas S."/>
            <person name="Hughes K."/>
            <person name="Justo A."/>
            <person name="Karasinski D."/>
            <person name="Kautmanova I."/>
            <person name="Kiss B."/>
            <person name="Kocsube S."/>
            <person name="Kotiranta H."/>
            <person name="LaButti K.M."/>
            <person name="Lechner B.E."/>
            <person name="Liimatainen K."/>
            <person name="Lipzen A."/>
            <person name="Lukacs Z."/>
            <person name="Mihaltcheva S."/>
            <person name="Morgado L.N."/>
            <person name="Niskanen T."/>
            <person name="Noordeloos M.E."/>
            <person name="Ohm R.A."/>
            <person name="Ortiz-Santana B."/>
            <person name="Ovrebo C."/>
            <person name="Racz N."/>
            <person name="Riley R."/>
            <person name="Savchenko A."/>
            <person name="Shiryaev A."/>
            <person name="Soop K."/>
            <person name="Spirin V."/>
            <person name="Szebenyi C."/>
            <person name="Tomsovsky M."/>
            <person name="Tulloss R.E."/>
            <person name="Uehling J."/>
            <person name="Grigoriev I.V."/>
            <person name="Vagvolgyi C."/>
            <person name="Papp T."/>
            <person name="Martin F.M."/>
            <person name="Miettinen O."/>
            <person name="Hibbett D.S."/>
            <person name="Nagy L.G."/>
        </authorList>
    </citation>
    <scope>NUCLEOTIDE SEQUENCE [LARGE SCALE GENOMIC DNA]</scope>
    <source>
        <strain evidence="7 8">CBS 121175</strain>
    </source>
</reference>
<dbReference type="InterPro" id="IPR002893">
    <property type="entry name" value="Znf_MYND"/>
</dbReference>
<evidence type="ECO:0000256" key="5">
    <source>
        <dbReference type="SAM" id="MobiDB-lite"/>
    </source>
</evidence>